<proteinExistence type="predicted"/>
<reference evidence="9" key="1">
    <citation type="submission" date="2020-03" db="EMBL/GenBank/DDBJ databases">
        <authorList>
            <person name="Weist P."/>
        </authorList>
    </citation>
    <scope>NUCLEOTIDE SEQUENCE</scope>
</reference>
<protein>
    <recommendedName>
        <fullName evidence="8">Cadherin domain-containing protein</fullName>
    </recommendedName>
</protein>
<gene>
    <name evidence="9" type="ORF">PLEPLA_LOCUS10107</name>
</gene>
<dbReference type="InterPro" id="IPR020894">
    <property type="entry name" value="Cadherin_CS"/>
</dbReference>
<feature type="domain" description="Cadherin" evidence="8">
    <location>
        <begin position="16"/>
        <end position="51"/>
    </location>
</feature>
<keyword evidence="2" id="KW-0812">Transmembrane</keyword>
<dbReference type="FunFam" id="2.60.40.60:FF:000134">
    <property type="entry name" value="protocadherin Fat 4"/>
    <property type="match status" value="1"/>
</dbReference>
<dbReference type="CDD" id="cd11304">
    <property type="entry name" value="Cadherin_repeat"/>
    <property type="match status" value="2"/>
</dbReference>
<evidence type="ECO:0000313" key="9">
    <source>
        <dbReference type="EMBL" id="CAB1422218.1"/>
    </source>
</evidence>
<keyword evidence="4 7" id="KW-0106">Calcium</keyword>
<comment type="subcellular location">
    <subcellularLocation>
        <location evidence="1">Membrane</location>
    </subcellularLocation>
</comment>
<evidence type="ECO:0000256" key="1">
    <source>
        <dbReference type="ARBA" id="ARBA00004370"/>
    </source>
</evidence>
<dbReference type="GO" id="GO:0005509">
    <property type="term" value="F:calcium ion binding"/>
    <property type="evidence" value="ECO:0007669"/>
    <property type="project" value="UniProtKB-UniRule"/>
</dbReference>
<dbReference type="EMBL" id="CADEAL010000569">
    <property type="protein sequence ID" value="CAB1422218.1"/>
    <property type="molecule type" value="Genomic_DNA"/>
</dbReference>
<dbReference type="GO" id="GO:0007156">
    <property type="term" value="P:homophilic cell adhesion via plasma membrane adhesion molecules"/>
    <property type="evidence" value="ECO:0007669"/>
    <property type="project" value="InterPro"/>
</dbReference>
<dbReference type="Pfam" id="PF00028">
    <property type="entry name" value="Cadherin"/>
    <property type="match status" value="1"/>
</dbReference>
<evidence type="ECO:0000256" key="2">
    <source>
        <dbReference type="ARBA" id="ARBA00022692"/>
    </source>
</evidence>
<keyword evidence="10" id="KW-1185">Reference proteome</keyword>
<evidence type="ECO:0000256" key="7">
    <source>
        <dbReference type="PROSITE-ProRule" id="PRU00043"/>
    </source>
</evidence>
<comment type="caution">
    <text evidence="9">The sequence shown here is derived from an EMBL/GenBank/DDBJ whole genome shotgun (WGS) entry which is preliminary data.</text>
</comment>
<keyword evidence="3" id="KW-0677">Repeat</keyword>
<accession>A0A9N7U2N6</accession>
<evidence type="ECO:0000256" key="6">
    <source>
        <dbReference type="ARBA" id="ARBA00023136"/>
    </source>
</evidence>
<evidence type="ECO:0000256" key="3">
    <source>
        <dbReference type="ARBA" id="ARBA00022737"/>
    </source>
</evidence>
<evidence type="ECO:0000256" key="4">
    <source>
        <dbReference type="ARBA" id="ARBA00022837"/>
    </source>
</evidence>
<dbReference type="Proteomes" id="UP001153269">
    <property type="component" value="Unassembled WGS sequence"/>
</dbReference>
<name>A0A9N7U2N6_PLEPL</name>
<evidence type="ECO:0000313" key="10">
    <source>
        <dbReference type="Proteomes" id="UP001153269"/>
    </source>
</evidence>
<dbReference type="PROSITE" id="PS00232">
    <property type="entry name" value="CADHERIN_1"/>
    <property type="match status" value="1"/>
</dbReference>
<dbReference type="GO" id="GO:0009653">
    <property type="term" value="P:anatomical structure morphogenesis"/>
    <property type="evidence" value="ECO:0007669"/>
    <property type="project" value="UniProtKB-ARBA"/>
</dbReference>
<dbReference type="SUPFAM" id="SSF49313">
    <property type="entry name" value="Cadherin-like"/>
    <property type="match status" value="1"/>
</dbReference>
<dbReference type="AlphaFoldDB" id="A0A9N7U2N6"/>
<sequence>MPEQGVGQRETILLHVTVTASDSVQPESLQLTSTAHVIVVVQDVNDNAPRFVSGPSVRIPEDVALHSVVTTVHAEDGDAGSNGEVLYYLNSNSSGMFSINTSTGEISLEGTLDREQVDTLTITITAADKARPAPGNHYESHDAC</sequence>
<organism evidence="9 10">
    <name type="scientific">Pleuronectes platessa</name>
    <name type="common">European plaice</name>
    <dbReference type="NCBI Taxonomy" id="8262"/>
    <lineage>
        <taxon>Eukaryota</taxon>
        <taxon>Metazoa</taxon>
        <taxon>Chordata</taxon>
        <taxon>Craniata</taxon>
        <taxon>Vertebrata</taxon>
        <taxon>Euteleostomi</taxon>
        <taxon>Actinopterygii</taxon>
        <taxon>Neopterygii</taxon>
        <taxon>Teleostei</taxon>
        <taxon>Neoteleostei</taxon>
        <taxon>Acanthomorphata</taxon>
        <taxon>Carangaria</taxon>
        <taxon>Pleuronectiformes</taxon>
        <taxon>Pleuronectoidei</taxon>
        <taxon>Pleuronectidae</taxon>
        <taxon>Pleuronectes</taxon>
    </lineage>
</organism>
<keyword evidence="6" id="KW-0472">Membrane</keyword>
<evidence type="ECO:0000259" key="8">
    <source>
        <dbReference type="PROSITE" id="PS50268"/>
    </source>
</evidence>
<dbReference type="GO" id="GO:0005886">
    <property type="term" value="C:plasma membrane"/>
    <property type="evidence" value="ECO:0007669"/>
    <property type="project" value="UniProtKB-SubCell"/>
</dbReference>
<evidence type="ECO:0000256" key="5">
    <source>
        <dbReference type="ARBA" id="ARBA00022989"/>
    </source>
</evidence>
<dbReference type="PANTHER" id="PTHR24026">
    <property type="entry name" value="FAT ATYPICAL CADHERIN-RELATED"/>
    <property type="match status" value="1"/>
</dbReference>
<dbReference type="PANTHER" id="PTHR24026:SF126">
    <property type="entry name" value="PROTOCADHERIN FAT 4"/>
    <property type="match status" value="1"/>
</dbReference>
<dbReference type="PRINTS" id="PR00205">
    <property type="entry name" value="CADHERIN"/>
</dbReference>
<dbReference type="PROSITE" id="PS50268">
    <property type="entry name" value="CADHERIN_2"/>
    <property type="match status" value="2"/>
</dbReference>
<keyword evidence="5" id="KW-1133">Transmembrane helix</keyword>
<dbReference type="SMART" id="SM00112">
    <property type="entry name" value="CA"/>
    <property type="match status" value="1"/>
</dbReference>
<feature type="domain" description="Cadherin" evidence="8">
    <location>
        <begin position="51"/>
        <end position="132"/>
    </location>
</feature>
<dbReference type="Gene3D" id="2.60.40.60">
    <property type="entry name" value="Cadherins"/>
    <property type="match status" value="2"/>
</dbReference>
<dbReference type="InterPro" id="IPR015919">
    <property type="entry name" value="Cadherin-like_sf"/>
</dbReference>
<dbReference type="InterPro" id="IPR002126">
    <property type="entry name" value="Cadherin-like_dom"/>
</dbReference>